<dbReference type="InterPro" id="IPR016181">
    <property type="entry name" value="Acyl_CoA_acyltransferase"/>
</dbReference>
<keyword evidence="2" id="KW-0808">Transferase</keyword>
<reference evidence="2 3" key="1">
    <citation type="submission" date="2020-08" db="EMBL/GenBank/DDBJ databases">
        <title>Genomic Encyclopedia of Type Strains, Phase III (KMG-III): the genomes of soil and plant-associated and newly described type strains.</title>
        <authorList>
            <person name="Whitman W."/>
        </authorList>
    </citation>
    <scope>NUCLEOTIDE SEQUENCE [LARGE SCALE GENOMIC DNA]</scope>
    <source>
        <strain evidence="2 3">CECT 8960</strain>
    </source>
</reference>
<keyword evidence="3" id="KW-1185">Reference proteome</keyword>
<dbReference type="Proteomes" id="UP000520767">
    <property type="component" value="Unassembled WGS sequence"/>
</dbReference>
<proteinExistence type="predicted"/>
<accession>A0A7W7QBB5</accession>
<dbReference type="Gene3D" id="3.40.630.30">
    <property type="match status" value="1"/>
</dbReference>
<gene>
    <name evidence="2" type="ORF">FHR82_006764</name>
</gene>
<sequence length="177" mass="19123">MTEFPRVNLAAGRLVLRPFRAEDAADVHAVWNDDAYLRFAPAGMPTAAADLRRAVEWCSSGPLFAVERAADGRLVGHVALFGTDWARMVTEIHYWTAPWGRGHGYAAEAVRTVARWALTTQGIARIALMAVVDNTASVRTAEAAGFRFEGVLRNAALTRSGRGDLASYSAIPADLVP</sequence>
<evidence type="ECO:0000313" key="2">
    <source>
        <dbReference type="EMBL" id="MBB4910506.1"/>
    </source>
</evidence>
<dbReference type="AlphaFoldDB" id="A0A7W7QBB5"/>
<evidence type="ECO:0000259" key="1">
    <source>
        <dbReference type="PROSITE" id="PS51186"/>
    </source>
</evidence>
<protein>
    <submittedName>
        <fullName evidence="2">RimJ/RimL family protein N-acetyltransferase</fullName>
    </submittedName>
</protein>
<dbReference type="PANTHER" id="PTHR43441:SF10">
    <property type="entry name" value="ACETYLTRANSFERASE"/>
    <property type="match status" value="1"/>
</dbReference>
<dbReference type="GO" id="GO:0008999">
    <property type="term" value="F:protein-N-terminal-alanine acetyltransferase activity"/>
    <property type="evidence" value="ECO:0007669"/>
    <property type="project" value="TreeGrafter"/>
</dbReference>
<dbReference type="SUPFAM" id="SSF55729">
    <property type="entry name" value="Acyl-CoA N-acyltransferases (Nat)"/>
    <property type="match status" value="1"/>
</dbReference>
<dbReference type="EMBL" id="JACHJQ010000007">
    <property type="protein sequence ID" value="MBB4910506.1"/>
    <property type="molecule type" value="Genomic_DNA"/>
</dbReference>
<evidence type="ECO:0000313" key="3">
    <source>
        <dbReference type="Proteomes" id="UP000520767"/>
    </source>
</evidence>
<organism evidence="2 3">
    <name type="scientific">Actinophytocola algeriensis</name>
    <dbReference type="NCBI Taxonomy" id="1768010"/>
    <lineage>
        <taxon>Bacteria</taxon>
        <taxon>Bacillati</taxon>
        <taxon>Actinomycetota</taxon>
        <taxon>Actinomycetes</taxon>
        <taxon>Pseudonocardiales</taxon>
        <taxon>Pseudonocardiaceae</taxon>
    </lineage>
</organism>
<comment type="caution">
    <text evidence="2">The sequence shown here is derived from an EMBL/GenBank/DDBJ whole genome shotgun (WGS) entry which is preliminary data.</text>
</comment>
<name>A0A7W7QBB5_9PSEU</name>
<dbReference type="RefSeq" id="WP_221464552.1">
    <property type="nucleotide sequence ID" value="NZ_JACHJQ010000007.1"/>
</dbReference>
<dbReference type="InterPro" id="IPR051908">
    <property type="entry name" value="Ribosomal_N-acetyltransferase"/>
</dbReference>
<dbReference type="Pfam" id="PF13302">
    <property type="entry name" value="Acetyltransf_3"/>
    <property type="match status" value="1"/>
</dbReference>
<dbReference type="PANTHER" id="PTHR43441">
    <property type="entry name" value="RIBOSOMAL-PROTEIN-SERINE ACETYLTRANSFERASE"/>
    <property type="match status" value="1"/>
</dbReference>
<dbReference type="GO" id="GO:0005737">
    <property type="term" value="C:cytoplasm"/>
    <property type="evidence" value="ECO:0007669"/>
    <property type="project" value="TreeGrafter"/>
</dbReference>
<dbReference type="InterPro" id="IPR000182">
    <property type="entry name" value="GNAT_dom"/>
</dbReference>
<dbReference type="GO" id="GO:1990189">
    <property type="term" value="F:protein N-terminal-serine acetyltransferase activity"/>
    <property type="evidence" value="ECO:0007669"/>
    <property type="project" value="TreeGrafter"/>
</dbReference>
<dbReference type="PROSITE" id="PS51186">
    <property type="entry name" value="GNAT"/>
    <property type="match status" value="1"/>
</dbReference>
<feature type="domain" description="N-acetyltransferase" evidence="1">
    <location>
        <begin position="14"/>
        <end position="174"/>
    </location>
</feature>